<dbReference type="RefSeq" id="WP_138404537.1">
    <property type="nucleotide sequence ID" value="NZ_VBSP01000017.1"/>
</dbReference>
<evidence type="ECO:0000256" key="1">
    <source>
        <dbReference type="ARBA" id="ARBA00022605"/>
    </source>
</evidence>
<dbReference type="GO" id="GO:0019877">
    <property type="term" value="P:diaminopimelate biosynthetic process"/>
    <property type="evidence" value="ECO:0007669"/>
    <property type="project" value="UniProtKB-KW"/>
</dbReference>
<feature type="domain" description="Peptidase M20 dimerisation" evidence="6">
    <location>
        <begin position="192"/>
        <end position="285"/>
    </location>
</feature>
<dbReference type="Pfam" id="PF01546">
    <property type="entry name" value="Peptidase_M20"/>
    <property type="match status" value="1"/>
</dbReference>
<feature type="binding site" evidence="5">
    <location>
        <position position="110"/>
    </location>
    <ligand>
        <name>Mn(2+)</name>
        <dbReference type="ChEBI" id="CHEBI:29035"/>
        <label>2</label>
    </ligand>
</feature>
<keyword evidence="4" id="KW-0457">Lysine biosynthesis</keyword>
<dbReference type="GO" id="GO:0050118">
    <property type="term" value="F:N-acetyldiaminopimelate deacetylase activity"/>
    <property type="evidence" value="ECO:0007669"/>
    <property type="project" value="UniProtKB-ARBA"/>
</dbReference>
<dbReference type="OrthoDB" id="9776731at2"/>
<dbReference type="FunFam" id="3.30.70.360:FF:000001">
    <property type="entry name" value="N-acetyldiaminopimelate deacetylase"/>
    <property type="match status" value="1"/>
</dbReference>
<dbReference type="InterPro" id="IPR011650">
    <property type="entry name" value="Peptidase_M20_dimer"/>
</dbReference>
<dbReference type="GO" id="GO:0046872">
    <property type="term" value="F:metal ion binding"/>
    <property type="evidence" value="ECO:0007669"/>
    <property type="project" value="UniProtKB-KW"/>
</dbReference>
<evidence type="ECO:0000256" key="4">
    <source>
        <dbReference type="ARBA" id="ARBA00023154"/>
    </source>
</evidence>
<sequence>MVQVIPEIQANKEQIVTWRRHFHQHPEPSLKEFKTAEKIQEILTDLNVPFEKVGETGTLGTITGTKNDATQSQRERKVLLRADIDALEITEATSHDFPSLNEGIMHACGHDAHNSGLLGAVAYLVSHREQFAGTVLVAFQQAEEIGSGAYQFIESSLLDGVGQVFGMHVDPAIPVGTIQAVPGPTMASCDIFTINVIGKSAHVARPHTGVDALAAGANIVTELQNLVSRLLNPLEPAVIGIGKFTSGTRYNIVSNHAKIEGTLRTLSHETRERFLAKIEETAHDIAKVFGATIEFENYPAAAPNINDEDATLRAQRAGAKIVGEANVIKQSQPSMGSDDFADFLTKIPGTYARVGVSSSEETSYGLHHEKFNLDEDVLPIMASFHVEFALDYLNQA</sequence>
<keyword evidence="5" id="KW-0464">Manganese</keyword>
<dbReference type="NCBIfam" id="TIGR01891">
    <property type="entry name" value="amidohydrolases"/>
    <property type="match status" value="1"/>
</dbReference>
<evidence type="ECO:0000256" key="5">
    <source>
        <dbReference type="PIRSR" id="PIRSR005962-1"/>
    </source>
</evidence>
<feature type="binding site" evidence="5">
    <location>
        <position position="108"/>
    </location>
    <ligand>
        <name>Mn(2+)</name>
        <dbReference type="ChEBI" id="CHEBI:29035"/>
        <label>2</label>
    </ligand>
</feature>
<evidence type="ECO:0000313" key="8">
    <source>
        <dbReference type="Proteomes" id="UP000306420"/>
    </source>
</evidence>
<proteinExistence type="predicted"/>
<evidence type="ECO:0000256" key="3">
    <source>
        <dbReference type="ARBA" id="ARBA00022915"/>
    </source>
</evidence>
<feature type="binding site" evidence="5">
    <location>
        <position position="144"/>
    </location>
    <ligand>
        <name>Mn(2+)</name>
        <dbReference type="ChEBI" id="CHEBI:29035"/>
        <label>2</label>
    </ligand>
</feature>
<dbReference type="GO" id="GO:0009085">
    <property type="term" value="P:lysine biosynthetic process"/>
    <property type="evidence" value="ECO:0007669"/>
    <property type="project" value="UniProtKB-KW"/>
</dbReference>
<comment type="caution">
    <text evidence="7">The sequence shown here is derived from an EMBL/GenBank/DDBJ whole genome shotgun (WGS) entry which is preliminary data.</text>
</comment>
<gene>
    <name evidence="7" type="ORF">FEZ33_06195</name>
</gene>
<dbReference type="InterPro" id="IPR017439">
    <property type="entry name" value="Amidohydrolase"/>
</dbReference>
<feature type="binding site" evidence="5">
    <location>
        <position position="367"/>
    </location>
    <ligand>
        <name>Mn(2+)</name>
        <dbReference type="ChEBI" id="CHEBI:29035"/>
        <label>2</label>
    </ligand>
</feature>
<evidence type="ECO:0000256" key="2">
    <source>
        <dbReference type="ARBA" id="ARBA00022801"/>
    </source>
</evidence>
<dbReference type="InterPro" id="IPR002933">
    <property type="entry name" value="Peptidase_M20"/>
</dbReference>
<feature type="binding site" evidence="5">
    <location>
        <position position="168"/>
    </location>
    <ligand>
        <name>Mn(2+)</name>
        <dbReference type="ChEBI" id="CHEBI:29035"/>
        <label>2</label>
    </ligand>
</feature>
<dbReference type="EMBL" id="VBSP01000017">
    <property type="protein sequence ID" value="TLQ41459.1"/>
    <property type="molecule type" value="Genomic_DNA"/>
</dbReference>
<keyword evidence="3" id="KW-0220">Diaminopimelate biosynthesis</keyword>
<protein>
    <submittedName>
        <fullName evidence="7">Amidohydrolase</fullName>
    </submittedName>
</protein>
<dbReference type="PANTHER" id="PTHR11014:SF63">
    <property type="entry name" value="METALLOPEPTIDASE, PUTATIVE (AFU_ORTHOLOGUE AFUA_6G09600)-RELATED"/>
    <property type="match status" value="1"/>
</dbReference>
<dbReference type="SUPFAM" id="SSF55031">
    <property type="entry name" value="Bacterial exopeptidase dimerisation domain"/>
    <property type="match status" value="1"/>
</dbReference>
<keyword evidence="5" id="KW-0479">Metal-binding</keyword>
<dbReference type="PIRSF" id="PIRSF005962">
    <property type="entry name" value="Pept_M20D_amidohydro"/>
    <property type="match status" value="1"/>
</dbReference>
<keyword evidence="1" id="KW-0028">Amino-acid biosynthesis</keyword>
<dbReference type="Pfam" id="PF07687">
    <property type="entry name" value="M20_dimer"/>
    <property type="match status" value="1"/>
</dbReference>
<dbReference type="SUPFAM" id="SSF53187">
    <property type="entry name" value="Zn-dependent exopeptidases"/>
    <property type="match status" value="1"/>
</dbReference>
<dbReference type="Gene3D" id="3.40.630.10">
    <property type="entry name" value="Zn peptidases"/>
    <property type="match status" value="1"/>
</dbReference>
<accession>A0A5R9DWC6</accession>
<dbReference type="Gene3D" id="3.30.70.360">
    <property type="match status" value="1"/>
</dbReference>
<name>A0A5R9DWC6_9LACT</name>
<keyword evidence="2 7" id="KW-0378">Hydrolase</keyword>
<dbReference type="PANTHER" id="PTHR11014">
    <property type="entry name" value="PEPTIDASE M20 FAMILY MEMBER"/>
    <property type="match status" value="1"/>
</dbReference>
<dbReference type="Proteomes" id="UP000306420">
    <property type="component" value="Unassembled WGS sequence"/>
</dbReference>
<evidence type="ECO:0000259" key="6">
    <source>
        <dbReference type="Pfam" id="PF07687"/>
    </source>
</evidence>
<dbReference type="InterPro" id="IPR036264">
    <property type="entry name" value="Bact_exopeptidase_dim_dom"/>
</dbReference>
<comment type="cofactor">
    <cofactor evidence="5">
        <name>Mn(2+)</name>
        <dbReference type="ChEBI" id="CHEBI:29035"/>
    </cofactor>
    <text evidence="5">The Mn(2+) ion enhances activity.</text>
</comment>
<organism evidence="7 8">
    <name type="scientific">Ruoffia tabacinasalis</name>
    <dbReference type="NCBI Taxonomy" id="87458"/>
    <lineage>
        <taxon>Bacteria</taxon>
        <taxon>Bacillati</taxon>
        <taxon>Bacillota</taxon>
        <taxon>Bacilli</taxon>
        <taxon>Lactobacillales</taxon>
        <taxon>Aerococcaceae</taxon>
        <taxon>Ruoffia</taxon>
    </lineage>
</organism>
<dbReference type="AlphaFoldDB" id="A0A5R9DWC6"/>
<reference evidence="7 8" key="1">
    <citation type="submission" date="2019-05" db="EMBL/GenBank/DDBJ databases">
        <title>The metagenome of a microbial culture collection derived from dairy environment covers the genomic content of the human microbiome.</title>
        <authorList>
            <person name="Roder T."/>
            <person name="Wuthrich D."/>
            <person name="Sattari Z."/>
            <person name="Von Ah U."/>
            <person name="Bar C."/>
            <person name="Ronchi F."/>
            <person name="Macpherson A.J."/>
            <person name="Ganal-Vonarburg S.C."/>
            <person name="Bruggmann R."/>
            <person name="Vergeres G."/>
        </authorList>
    </citation>
    <scope>NUCLEOTIDE SEQUENCE [LARGE SCALE GENOMIC DNA]</scope>
    <source>
        <strain evidence="7 8">FAM 24227</strain>
    </source>
</reference>
<evidence type="ECO:0000313" key="7">
    <source>
        <dbReference type="EMBL" id="TLQ41459.1"/>
    </source>
</evidence>